<evidence type="ECO:0000256" key="1">
    <source>
        <dbReference type="SAM" id="MobiDB-lite"/>
    </source>
</evidence>
<sequence precursor="true">MNRVLVAGIAGLAMLLTASVSSTEAYAGFGSCSGRSSCGGLFSGLGSNRCCGPEVRRDTCRPTRERCSGGLLAKLASRRASKCCGEPAPCCEPAPVACCEPAPVACCEPAPSCCAPAPVACCPAPAPSCCEAAPTCCEADPCGQPRRRLLGRRSNCCEAAPSCGGCAAPVSGCSSCGGSVISGGYVPGCPSCSTTLDSGVIIESAAPAAAPPAPAAPAAPAAPTADPAA</sequence>
<dbReference type="Proteomes" id="UP000318017">
    <property type="component" value="Chromosome"/>
</dbReference>
<proteinExistence type="predicted"/>
<gene>
    <name evidence="3" type="ORF">Q31a_13090</name>
</gene>
<keyword evidence="4" id="KW-1185">Reference proteome</keyword>
<organism evidence="3 4">
    <name type="scientific">Aureliella helgolandensis</name>
    <dbReference type="NCBI Taxonomy" id="2527968"/>
    <lineage>
        <taxon>Bacteria</taxon>
        <taxon>Pseudomonadati</taxon>
        <taxon>Planctomycetota</taxon>
        <taxon>Planctomycetia</taxon>
        <taxon>Pirellulales</taxon>
        <taxon>Pirellulaceae</taxon>
        <taxon>Aureliella</taxon>
    </lineage>
</organism>
<evidence type="ECO:0000256" key="2">
    <source>
        <dbReference type="SAM" id="SignalP"/>
    </source>
</evidence>
<feature type="chain" id="PRO_5022100286" evidence="2">
    <location>
        <begin position="28"/>
        <end position="229"/>
    </location>
</feature>
<name>A0A518G341_9BACT</name>
<keyword evidence="2" id="KW-0732">Signal</keyword>
<accession>A0A518G341</accession>
<feature type="compositionally biased region" description="Low complexity" evidence="1">
    <location>
        <begin position="218"/>
        <end position="229"/>
    </location>
</feature>
<dbReference type="KEGG" id="ahel:Q31a_13090"/>
<protein>
    <submittedName>
        <fullName evidence="3">Uncharacterized protein</fullName>
    </submittedName>
</protein>
<reference evidence="3 4" key="1">
    <citation type="submission" date="2019-02" db="EMBL/GenBank/DDBJ databases">
        <title>Deep-cultivation of Planctomycetes and their phenomic and genomic characterization uncovers novel biology.</title>
        <authorList>
            <person name="Wiegand S."/>
            <person name="Jogler M."/>
            <person name="Boedeker C."/>
            <person name="Pinto D."/>
            <person name="Vollmers J."/>
            <person name="Rivas-Marin E."/>
            <person name="Kohn T."/>
            <person name="Peeters S.H."/>
            <person name="Heuer A."/>
            <person name="Rast P."/>
            <person name="Oberbeckmann S."/>
            <person name="Bunk B."/>
            <person name="Jeske O."/>
            <person name="Meyerdierks A."/>
            <person name="Storesund J.E."/>
            <person name="Kallscheuer N."/>
            <person name="Luecker S."/>
            <person name="Lage O.M."/>
            <person name="Pohl T."/>
            <person name="Merkel B.J."/>
            <person name="Hornburger P."/>
            <person name="Mueller R.-W."/>
            <person name="Bruemmer F."/>
            <person name="Labrenz M."/>
            <person name="Spormann A.M."/>
            <person name="Op den Camp H."/>
            <person name="Overmann J."/>
            <person name="Amann R."/>
            <person name="Jetten M.S.M."/>
            <person name="Mascher T."/>
            <person name="Medema M.H."/>
            <person name="Devos D.P."/>
            <person name="Kaster A.-K."/>
            <person name="Ovreas L."/>
            <person name="Rohde M."/>
            <person name="Galperin M.Y."/>
            <person name="Jogler C."/>
        </authorList>
    </citation>
    <scope>NUCLEOTIDE SEQUENCE [LARGE SCALE GENOMIC DNA]</scope>
    <source>
        <strain evidence="3 4">Q31a</strain>
    </source>
</reference>
<dbReference type="EMBL" id="CP036298">
    <property type="protein sequence ID" value="QDV23016.1"/>
    <property type="molecule type" value="Genomic_DNA"/>
</dbReference>
<feature type="signal peptide" evidence="2">
    <location>
        <begin position="1"/>
        <end position="27"/>
    </location>
</feature>
<evidence type="ECO:0000313" key="4">
    <source>
        <dbReference type="Proteomes" id="UP000318017"/>
    </source>
</evidence>
<dbReference type="AlphaFoldDB" id="A0A518G341"/>
<feature type="region of interest" description="Disordered" evidence="1">
    <location>
        <begin position="210"/>
        <end position="229"/>
    </location>
</feature>
<evidence type="ECO:0000313" key="3">
    <source>
        <dbReference type="EMBL" id="QDV23016.1"/>
    </source>
</evidence>